<dbReference type="EMBL" id="JAUHHV010000006">
    <property type="protein sequence ID" value="KAK1421987.1"/>
    <property type="molecule type" value="Genomic_DNA"/>
</dbReference>
<dbReference type="AlphaFoldDB" id="A0AAD8KFE5"/>
<proteinExistence type="predicted"/>
<dbReference type="Proteomes" id="UP001229421">
    <property type="component" value="Unassembled WGS sequence"/>
</dbReference>
<comment type="caution">
    <text evidence="2">The sequence shown here is derived from an EMBL/GenBank/DDBJ whole genome shotgun (WGS) entry which is preliminary data.</text>
</comment>
<keyword evidence="1" id="KW-0175">Coiled coil</keyword>
<dbReference type="PANTHER" id="PTHR45023:SF13">
    <property type="entry name" value="PUTATIVE-RELATED"/>
    <property type="match status" value="1"/>
</dbReference>
<reference evidence="2" key="1">
    <citation type="journal article" date="2023" name="bioRxiv">
        <title>Improved chromosome-level genome assembly for marigold (Tagetes erecta).</title>
        <authorList>
            <person name="Jiang F."/>
            <person name="Yuan L."/>
            <person name="Wang S."/>
            <person name="Wang H."/>
            <person name="Xu D."/>
            <person name="Wang A."/>
            <person name="Fan W."/>
        </authorList>
    </citation>
    <scope>NUCLEOTIDE SEQUENCE</scope>
    <source>
        <strain evidence="2">WSJ</strain>
        <tissue evidence="2">Leaf</tissue>
    </source>
</reference>
<evidence type="ECO:0000256" key="1">
    <source>
        <dbReference type="SAM" id="Coils"/>
    </source>
</evidence>
<evidence type="ECO:0000313" key="3">
    <source>
        <dbReference type="Proteomes" id="UP001229421"/>
    </source>
</evidence>
<gene>
    <name evidence="2" type="ORF">QVD17_24800</name>
</gene>
<accession>A0AAD8KFE5</accession>
<dbReference type="PANTHER" id="PTHR45023">
    <property type="match status" value="1"/>
</dbReference>
<evidence type="ECO:0000313" key="2">
    <source>
        <dbReference type="EMBL" id="KAK1421987.1"/>
    </source>
</evidence>
<organism evidence="2 3">
    <name type="scientific">Tagetes erecta</name>
    <name type="common">African marigold</name>
    <dbReference type="NCBI Taxonomy" id="13708"/>
    <lineage>
        <taxon>Eukaryota</taxon>
        <taxon>Viridiplantae</taxon>
        <taxon>Streptophyta</taxon>
        <taxon>Embryophyta</taxon>
        <taxon>Tracheophyta</taxon>
        <taxon>Spermatophyta</taxon>
        <taxon>Magnoliopsida</taxon>
        <taxon>eudicotyledons</taxon>
        <taxon>Gunneridae</taxon>
        <taxon>Pentapetalae</taxon>
        <taxon>asterids</taxon>
        <taxon>campanulids</taxon>
        <taxon>Asterales</taxon>
        <taxon>Asteraceae</taxon>
        <taxon>Asteroideae</taxon>
        <taxon>Heliantheae alliance</taxon>
        <taxon>Tageteae</taxon>
        <taxon>Tagetes</taxon>
    </lineage>
</organism>
<sequence length="320" mass="37512">MATSCRIVEGEDCDESPEEVIPTPRCMSNRKKAKAWNNEEEDALAKAWIDVSEGPEIGNQQRSELFWKRALVHFEAQLGSTDRTVHQLNSKWKDMNAKIYKFDSVYKDKLANRQNDEAEVDILSATIVEYRKLYKTKAFPHHTTWNILKDNKNWKTAALMGAQYSHHAYIKSGKRTKMSGSNMYKNKISFEAQLPNDVNEENEGLHYEQPQIFPPKGKKPALSLASSGQQKLLKIVSEFNEFNQEDIEDKKRYRLEKLRLMKEEKEKKMLILEQELRMMQQKEMYRDMQFFLTPHCDLTGAALNVVLARKREITQRWGWE</sequence>
<feature type="coiled-coil region" evidence="1">
    <location>
        <begin position="255"/>
        <end position="282"/>
    </location>
</feature>
<name>A0AAD8KFE5_TARER</name>
<protein>
    <recommendedName>
        <fullName evidence="4">Myb-like domain-containing protein</fullName>
    </recommendedName>
</protein>
<keyword evidence="3" id="KW-1185">Reference proteome</keyword>
<evidence type="ECO:0008006" key="4">
    <source>
        <dbReference type="Google" id="ProtNLM"/>
    </source>
</evidence>